<dbReference type="RefSeq" id="WP_069981011.1">
    <property type="nucleotide sequence ID" value="NZ_CP017269.1"/>
</dbReference>
<keyword evidence="2" id="KW-0805">Transcription regulation</keyword>
<dbReference type="InterPro" id="IPR047788">
    <property type="entry name" value="LysR-like_Sec_metab"/>
</dbReference>
<dbReference type="Pfam" id="PF03466">
    <property type="entry name" value="LysR_substrate"/>
    <property type="match status" value="1"/>
</dbReference>
<name>A0A1D8GP78_9FIRM</name>
<dbReference type="Pfam" id="PF00126">
    <property type="entry name" value="HTH_1"/>
    <property type="match status" value="1"/>
</dbReference>
<protein>
    <submittedName>
        <fullName evidence="6">LysR family transcriptional regulator</fullName>
    </submittedName>
</protein>
<dbReference type="SUPFAM" id="SSF53850">
    <property type="entry name" value="Periplasmic binding protein-like II"/>
    <property type="match status" value="1"/>
</dbReference>
<proteinExistence type="inferred from homology"/>
<organism evidence="6 7">
    <name type="scientific">Geosporobacter ferrireducens</name>
    <dbReference type="NCBI Taxonomy" id="1424294"/>
    <lineage>
        <taxon>Bacteria</taxon>
        <taxon>Bacillati</taxon>
        <taxon>Bacillota</taxon>
        <taxon>Clostridia</taxon>
        <taxon>Peptostreptococcales</taxon>
        <taxon>Thermotaleaceae</taxon>
        <taxon>Geosporobacter</taxon>
    </lineage>
</organism>
<dbReference type="NCBIfam" id="NF040786">
    <property type="entry name" value="LysR_Sec_metab"/>
    <property type="match status" value="1"/>
</dbReference>
<dbReference type="PANTHER" id="PTHR30126:SF64">
    <property type="entry name" value="HTH-TYPE TRANSCRIPTIONAL REGULATOR CITR"/>
    <property type="match status" value="1"/>
</dbReference>
<dbReference type="PRINTS" id="PR00039">
    <property type="entry name" value="HTHLYSR"/>
</dbReference>
<dbReference type="SUPFAM" id="SSF46785">
    <property type="entry name" value="Winged helix' DNA-binding domain"/>
    <property type="match status" value="1"/>
</dbReference>
<dbReference type="InterPro" id="IPR036388">
    <property type="entry name" value="WH-like_DNA-bd_sf"/>
</dbReference>
<dbReference type="InterPro" id="IPR000847">
    <property type="entry name" value="LysR_HTH_N"/>
</dbReference>
<dbReference type="OrthoDB" id="9785745at2"/>
<dbReference type="STRING" id="1424294.Gferi_25980"/>
<dbReference type="PANTHER" id="PTHR30126">
    <property type="entry name" value="HTH-TYPE TRANSCRIPTIONAL REGULATOR"/>
    <property type="match status" value="1"/>
</dbReference>
<dbReference type="Proteomes" id="UP000095743">
    <property type="component" value="Chromosome"/>
</dbReference>
<dbReference type="AlphaFoldDB" id="A0A1D8GP78"/>
<evidence type="ECO:0000313" key="7">
    <source>
        <dbReference type="Proteomes" id="UP000095743"/>
    </source>
</evidence>
<keyword evidence="3" id="KW-0238">DNA-binding</keyword>
<reference evidence="6 7" key="1">
    <citation type="submission" date="2016-09" db="EMBL/GenBank/DDBJ databases">
        <title>Genomic analysis reveals versatility of anaerobic energy metabolism of Geosporobacter ferrireducens IRF9 of phylum Firmicutes.</title>
        <authorList>
            <person name="Kim S.-J."/>
        </authorList>
    </citation>
    <scope>NUCLEOTIDE SEQUENCE [LARGE SCALE GENOMIC DNA]</scope>
    <source>
        <strain evidence="6 7">IRF9</strain>
    </source>
</reference>
<evidence type="ECO:0000256" key="1">
    <source>
        <dbReference type="ARBA" id="ARBA00009437"/>
    </source>
</evidence>
<evidence type="ECO:0000256" key="2">
    <source>
        <dbReference type="ARBA" id="ARBA00023015"/>
    </source>
</evidence>
<dbReference type="InterPro" id="IPR005119">
    <property type="entry name" value="LysR_subst-bd"/>
</dbReference>
<dbReference type="EMBL" id="CP017269">
    <property type="protein sequence ID" value="AOT72702.1"/>
    <property type="molecule type" value="Genomic_DNA"/>
</dbReference>
<dbReference type="InterPro" id="IPR036390">
    <property type="entry name" value="WH_DNA-bd_sf"/>
</dbReference>
<evidence type="ECO:0000313" key="6">
    <source>
        <dbReference type="EMBL" id="AOT72702.1"/>
    </source>
</evidence>
<dbReference type="GO" id="GO:0000976">
    <property type="term" value="F:transcription cis-regulatory region binding"/>
    <property type="evidence" value="ECO:0007669"/>
    <property type="project" value="TreeGrafter"/>
</dbReference>
<feature type="domain" description="HTH lysR-type" evidence="5">
    <location>
        <begin position="1"/>
        <end position="58"/>
    </location>
</feature>
<dbReference type="GO" id="GO:0003700">
    <property type="term" value="F:DNA-binding transcription factor activity"/>
    <property type="evidence" value="ECO:0007669"/>
    <property type="project" value="InterPro"/>
</dbReference>
<accession>A0A1D8GP78</accession>
<dbReference type="Gene3D" id="1.10.10.10">
    <property type="entry name" value="Winged helix-like DNA-binding domain superfamily/Winged helix DNA-binding domain"/>
    <property type="match status" value="1"/>
</dbReference>
<dbReference type="CDD" id="cd08420">
    <property type="entry name" value="PBP2_CysL_like"/>
    <property type="match status" value="1"/>
</dbReference>
<evidence type="ECO:0000259" key="5">
    <source>
        <dbReference type="PROSITE" id="PS50931"/>
    </source>
</evidence>
<dbReference type="Gene3D" id="3.40.190.290">
    <property type="match status" value="1"/>
</dbReference>
<evidence type="ECO:0000256" key="3">
    <source>
        <dbReference type="ARBA" id="ARBA00023125"/>
    </source>
</evidence>
<evidence type="ECO:0000256" key="4">
    <source>
        <dbReference type="ARBA" id="ARBA00023163"/>
    </source>
</evidence>
<gene>
    <name evidence="6" type="ORF">Gferi_25980</name>
</gene>
<sequence>MDFRQLETFVAIAKFKSFSKAADYLFLTQPTISNHIQNLENQLGTILINRTNKKVTLTKAGEILYSHALDILNKRELALFNLEQFKGKIEGTLEIATSTTPEQYILPQFLNSFHRIYPDVKYHLLHFDSLQVVDSIINGEIDFGIVGAREDNKRLNYINLMADRLVVIAPNTAPYRDMNSISIDFLKSSKMILREEGSGTRKIFEQALHQQNISIDGFNVVAYIENTETIKQCVRLGLGLSIVSELSIADEVNFNFLKKIEIEGLDLCRNFYFTYHRYRTLSPLAETFKNYVIEHSHPAPIKQKV</sequence>
<keyword evidence="7" id="KW-1185">Reference proteome</keyword>
<keyword evidence="4" id="KW-0804">Transcription</keyword>
<dbReference type="KEGG" id="gfe:Gferi_25980"/>
<dbReference type="PROSITE" id="PS50931">
    <property type="entry name" value="HTH_LYSR"/>
    <property type="match status" value="1"/>
</dbReference>
<dbReference type="FunFam" id="1.10.10.10:FF:000001">
    <property type="entry name" value="LysR family transcriptional regulator"/>
    <property type="match status" value="1"/>
</dbReference>
<comment type="similarity">
    <text evidence="1">Belongs to the LysR transcriptional regulatory family.</text>
</comment>